<feature type="region of interest" description="Disordered" evidence="1">
    <location>
        <begin position="33"/>
        <end position="60"/>
    </location>
</feature>
<organism evidence="2 3">
    <name type="scientific">Filimonas lacunae</name>
    <dbReference type="NCBI Taxonomy" id="477680"/>
    <lineage>
        <taxon>Bacteria</taxon>
        <taxon>Pseudomonadati</taxon>
        <taxon>Bacteroidota</taxon>
        <taxon>Chitinophagia</taxon>
        <taxon>Chitinophagales</taxon>
        <taxon>Chitinophagaceae</taxon>
        <taxon>Filimonas</taxon>
    </lineage>
</organism>
<protein>
    <submittedName>
        <fullName evidence="2">Uncharacterized protein</fullName>
    </submittedName>
</protein>
<dbReference type="KEGG" id="fln:FLA_3394"/>
<dbReference type="RefSeq" id="WP_076377461.1">
    <property type="nucleotide sequence ID" value="NZ_AP017422.1"/>
</dbReference>
<proteinExistence type="predicted"/>
<dbReference type="EMBL" id="FTOR01000002">
    <property type="protein sequence ID" value="SIS90567.1"/>
    <property type="molecule type" value="Genomic_DNA"/>
</dbReference>
<evidence type="ECO:0000313" key="3">
    <source>
        <dbReference type="Proteomes" id="UP000186917"/>
    </source>
</evidence>
<name>A0A173MIY4_9BACT</name>
<gene>
    <name evidence="2" type="ORF">SAMN05421788_1029</name>
</gene>
<dbReference type="Proteomes" id="UP000186917">
    <property type="component" value="Unassembled WGS sequence"/>
</dbReference>
<accession>A0A173MIY4</accession>
<keyword evidence="3" id="KW-1185">Reference proteome</keyword>
<dbReference type="OrthoDB" id="962222at2"/>
<evidence type="ECO:0000313" key="2">
    <source>
        <dbReference type="EMBL" id="SIS90567.1"/>
    </source>
</evidence>
<dbReference type="AlphaFoldDB" id="A0A173MIY4"/>
<sequence length="139" mass="15332">MKSKRQLVLMTVAAAGMWVMTSCKTNDYKEFPKEEETEAHGHDHSEAKHEHQEEAAAQDTTKKAAFTVAGVVGDVANGKDGFMATITNDKGVVYSSVFSIRNLEKSYKQLKAGDHVEVTGDTMQLGDKTHIVVKQFTQQ</sequence>
<feature type="compositionally biased region" description="Basic and acidic residues" evidence="1">
    <location>
        <begin position="33"/>
        <end position="54"/>
    </location>
</feature>
<reference evidence="3" key="1">
    <citation type="submission" date="2017-01" db="EMBL/GenBank/DDBJ databases">
        <authorList>
            <person name="Varghese N."/>
            <person name="Submissions S."/>
        </authorList>
    </citation>
    <scope>NUCLEOTIDE SEQUENCE [LARGE SCALE GENOMIC DNA]</scope>
    <source>
        <strain evidence="3">DSM 21054</strain>
    </source>
</reference>
<evidence type="ECO:0000256" key="1">
    <source>
        <dbReference type="SAM" id="MobiDB-lite"/>
    </source>
</evidence>
<dbReference type="PROSITE" id="PS51257">
    <property type="entry name" value="PROKAR_LIPOPROTEIN"/>
    <property type="match status" value="1"/>
</dbReference>